<keyword evidence="3 10" id="KW-0436">Ligase</keyword>
<keyword evidence="7" id="KW-0460">Magnesium</keyword>
<organism evidence="13 14">
    <name type="scientific">Ruminococcus champanellensis (strain DSM 18848 / JCM 17042 / KCTC 15320 / 18P13)</name>
    <dbReference type="NCBI Taxonomy" id="213810"/>
    <lineage>
        <taxon>Bacteria</taxon>
        <taxon>Bacillati</taxon>
        <taxon>Bacillota</taxon>
        <taxon>Clostridia</taxon>
        <taxon>Eubacteriales</taxon>
        <taxon>Oscillospiraceae</taxon>
        <taxon>Ruminococcus</taxon>
    </lineage>
</organism>
<gene>
    <name evidence="13" type="ordered locus">RUM_01140</name>
</gene>
<proteinExistence type="inferred from homology"/>
<dbReference type="GO" id="GO:0005524">
    <property type="term" value="F:ATP binding"/>
    <property type="evidence" value="ECO:0007669"/>
    <property type="project" value="UniProtKB-KW"/>
</dbReference>
<dbReference type="NCBIfam" id="TIGR01499">
    <property type="entry name" value="folC"/>
    <property type="match status" value="1"/>
</dbReference>
<dbReference type="SUPFAM" id="SSF53244">
    <property type="entry name" value="MurD-like peptide ligases, peptide-binding domain"/>
    <property type="match status" value="1"/>
</dbReference>
<evidence type="ECO:0000259" key="12">
    <source>
        <dbReference type="Pfam" id="PF08245"/>
    </source>
</evidence>
<evidence type="ECO:0000256" key="9">
    <source>
        <dbReference type="ARBA" id="ARBA00047493"/>
    </source>
</evidence>
<dbReference type="Proteomes" id="UP000007054">
    <property type="component" value="Chromosome"/>
</dbReference>
<dbReference type="SUPFAM" id="SSF53623">
    <property type="entry name" value="MurD-like peptide ligases, catalytic domain"/>
    <property type="match status" value="1"/>
</dbReference>
<dbReference type="PANTHER" id="PTHR11136">
    <property type="entry name" value="FOLYLPOLYGLUTAMATE SYNTHASE-RELATED"/>
    <property type="match status" value="1"/>
</dbReference>
<evidence type="ECO:0000256" key="6">
    <source>
        <dbReference type="ARBA" id="ARBA00022840"/>
    </source>
</evidence>
<dbReference type="GO" id="GO:0008841">
    <property type="term" value="F:dihydrofolate synthase activity"/>
    <property type="evidence" value="ECO:0007669"/>
    <property type="project" value="TreeGrafter"/>
</dbReference>
<dbReference type="InterPro" id="IPR004101">
    <property type="entry name" value="Mur_ligase_C"/>
</dbReference>
<evidence type="ECO:0000256" key="1">
    <source>
        <dbReference type="ARBA" id="ARBA00008276"/>
    </source>
</evidence>
<dbReference type="BioCyc" id="RCHA213810:RUM_RS00555-MONOMER"/>
<dbReference type="GO" id="GO:0005737">
    <property type="term" value="C:cytoplasm"/>
    <property type="evidence" value="ECO:0007669"/>
    <property type="project" value="TreeGrafter"/>
</dbReference>
<dbReference type="KEGG" id="rch:RUM_01140"/>
<dbReference type="Pfam" id="PF08245">
    <property type="entry name" value="Mur_ligase_M"/>
    <property type="match status" value="1"/>
</dbReference>
<evidence type="ECO:0000313" key="14">
    <source>
        <dbReference type="Proteomes" id="UP000007054"/>
    </source>
</evidence>
<dbReference type="PATRIC" id="fig|213810.4.peg.1665"/>
<name>D4L9T7_RUMC1</name>
<evidence type="ECO:0000256" key="4">
    <source>
        <dbReference type="ARBA" id="ARBA00022723"/>
    </source>
</evidence>
<reference evidence="13" key="1">
    <citation type="submission" date="2010-03" db="EMBL/GenBank/DDBJ databases">
        <title>The genome sequence of Ruminococcus sp. 18P13.</title>
        <authorList>
            <consortium name="metaHIT consortium -- http://www.metahit.eu/"/>
            <person name="Pajon A."/>
            <person name="Turner K."/>
            <person name="Parkhill J."/>
            <person name="Bernalier A."/>
        </authorList>
    </citation>
    <scope>NUCLEOTIDE SEQUENCE [LARGE SCALE GENOMIC DNA]</scope>
    <source>
        <strain evidence="13">Type strain: 18P13</strain>
    </source>
</reference>
<keyword evidence="6 10" id="KW-0067">ATP-binding</keyword>
<dbReference type="HOGENOM" id="CLU_015869_1_2_9"/>
<evidence type="ECO:0000256" key="2">
    <source>
        <dbReference type="ARBA" id="ARBA00013025"/>
    </source>
</evidence>
<keyword evidence="4" id="KW-0479">Metal-binding</keyword>
<dbReference type="InterPro" id="IPR036615">
    <property type="entry name" value="Mur_ligase_C_dom_sf"/>
</dbReference>
<dbReference type="STRING" id="213810.RUM_01140"/>
<sequence length="424" mass="44581">MDFLESMQWLHGQRDRGIRPGLDTMQALLARMGNPQKGLQSIVVAGTNGKGSVCAMLSAVLEAAGCSAGTYTSPAVFQLLEQYKLGTSCCTAEQFAQACTLVRQGAEALARDGIYPTGFELETAAAFALFAQQGCGLAVLECGMGGDLDAVNVAENRLLAVITPIAVDHTRFLGDTPEEIARHKAGIVTPGCPLVTAPQTPAVLSVLEDACAAAGSRCIPVPEGALTMLEDTPKGMLLKPEEGEPYLLGLHGAYQCGNAAVALEACRQLAKAGLPISDGDIRRGFAAARHPGRFQLLGEAPVFVLDGAHNPHGMDAFCTGLEQMFPGREILAVMGVFRDKAYDRMLQRLSRTASGLYAVTAPGARGLDARQLGAAAEAYFSRVRVEPDPVQGIREAARHSDAVIAVCGSLSFLAEVAAEINKVK</sequence>
<reference evidence="13" key="2">
    <citation type="submission" date="2010-03" db="EMBL/GenBank/DDBJ databases">
        <authorList>
            <person name="Pajon A."/>
        </authorList>
    </citation>
    <scope>NUCLEOTIDE SEQUENCE</scope>
    <source>
        <strain evidence="13">Type strain: 18P13</strain>
    </source>
</reference>
<evidence type="ECO:0000256" key="5">
    <source>
        <dbReference type="ARBA" id="ARBA00022741"/>
    </source>
</evidence>
<dbReference type="GO" id="GO:0046872">
    <property type="term" value="F:metal ion binding"/>
    <property type="evidence" value="ECO:0007669"/>
    <property type="project" value="UniProtKB-KW"/>
</dbReference>
<comment type="similarity">
    <text evidence="1 10">Belongs to the folylpolyglutamate synthase family.</text>
</comment>
<dbReference type="InterPro" id="IPR013221">
    <property type="entry name" value="Mur_ligase_cen"/>
</dbReference>
<feature type="domain" description="Mur ligase central" evidence="12">
    <location>
        <begin position="44"/>
        <end position="188"/>
    </location>
</feature>
<evidence type="ECO:0000259" key="11">
    <source>
        <dbReference type="Pfam" id="PF02875"/>
    </source>
</evidence>
<accession>D4L9T7</accession>
<comment type="catalytic activity">
    <reaction evidence="9">
        <text>(6S)-5,6,7,8-tetrahydrofolyl-(gamma-L-Glu)(n) + L-glutamate + ATP = (6S)-5,6,7,8-tetrahydrofolyl-(gamma-L-Glu)(n+1) + ADP + phosphate + H(+)</text>
        <dbReference type="Rhea" id="RHEA:10580"/>
        <dbReference type="Rhea" id="RHEA-COMP:14738"/>
        <dbReference type="Rhea" id="RHEA-COMP:14740"/>
        <dbReference type="ChEBI" id="CHEBI:15378"/>
        <dbReference type="ChEBI" id="CHEBI:29985"/>
        <dbReference type="ChEBI" id="CHEBI:30616"/>
        <dbReference type="ChEBI" id="CHEBI:43474"/>
        <dbReference type="ChEBI" id="CHEBI:141005"/>
        <dbReference type="ChEBI" id="CHEBI:456216"/>
        <dbReference type="EC" id="6.3.2.17"/>
    </reaction>
</comment>
<dbReference type="GeneID" id="83154971"/>
<feature type="domain" description="Mur ligase C-terminal" evidence="11">
    <location>
        <begin position="292"/>
        <end position="409"/>
    </location>
</feature>
<dbReference type="PIRSF" id="PIRSF001563">
    <property type="entry name" value="Folylpolyglu_synth"/>
    <property type="match status" value="1"/>
</dbReference>
<dbReference type="InterPro" id="IPR036565">
    <property type="entry name" value="Mur-like_cat_sf"/>
</dbReference>
<dbReference type="EMBL" id="FP929052">
    <property type="protein sequence ID" value="CBL16382.1"/>
    <property type="molecule type" value="Genomic_DNA"/>
</dbReference>
<dbReference type="Gene3D" id="3.40.1190.10">
    <property type="entry name" value="Mur-like, catalytic domain"/>
    <property type="match status" value="1"/>
</dbReference>
<dbReference type="RefSeq" id="WP_015557290.1">
    <property type="nucleotide sequence ID" value="NC_021039.1"/>
</dbReference>
<evidence type="ECO:0000256" key="3">
    <source>
        <dbReference type="ARBA" id="ARBA00022598"/>
    </source>
</evidence>
<keyword evidence="14" id="KW-1185">Reference proteome</keyword>
<dbReference type="Gene3D" id="3.90.190.20">
    <property type="entry name" value="Mur ligase, C-terminal domain"/>
    <property type="match status" value="1"/>
</dbReference>
<dbReference type="EC" id="6.3.2.17" evidence="2"/>
<keyword evidence="5 10" id="KW-0547">Nucleotide-binding</keyword>
<dbReference type="AlphaFoldDB" id="D4L9T7"/>
<evidence type="ECO:0000313" key="13">
    <source>
        <dbReference type="EMBL" id="CBL16382.1"/>
    </source>
</evidence>
<evidence type="ECO:0000256" key="8">
    <source>
        <dbReference type="ARBA" id="ARBA00030592"/>
    </source>
</evidence>
<evidence type="ECO:0000256" key="10">
    <source>
        <dbReference type="PIRNR" id="PIRNR001563"/>
    </source>
</evidence>
<dbReference type="Pfam" id="PF02875">
    <property type="entry name" value="Mur_ligase_C"/>
    <property type="match status" value="1"/>
</dbReference>
<dbReference type="InterPro" id="IPR001645">
    <property type="entry name" value="Folylpolyglutamate_synth"/>
</dbReference>
<protein>
    <recommendedName>
        <fullName evidence="2">tetrahydrofolate synthase</fullName>
        <ecNumber evidence="2">6.3.2.17</ecNumber>
    </recommendedName>
    <alternativeName>
        <fullName evidence="8">Tetrahydrofolylpolyglutamate synthase</fullName>
    </alternativeName>
</protein>
<dbReference type="PANTHER" id="PTHR11136:SF0">
    <property type="entry name" value="DIHYDROFOLATE SYNTHETASE-RELATED"/>
    <property type="match status" value="1"/>
</dbReference>
<evidence type="ECO:0000256" key="7">
    <source>
        <dbReference type="ARBA" id="ARBA00022842"/>
    </source>
</evidence>
<dbReference type="GO" id="GO:0004326">
    <property type="term" value="F:tetrahydrofolylpolyglutamate synthase activity"/>
    <property type="evidence" value="ECO:0007669"/>
    <property type="project" value="UniProtKB-EC"/>
</dbReference>